<evidence type="ECO:0000313" key="2">
    <source>
        <dbReference type="Proteomes" id="UP001287356"/>
    </source>
</evidence>
<dbReference type="AlphaFoldDB" id="A0AAE0KGS8"/>
<proteinExistence type="predicted"/>
<reference evidence="1" key="2">
    <citation type="submission" date="2023-06" db="EMBL/GenBank/DDBJ databases">
        <authorList>
            <consortium name="Lawrence Berkeley National Laboratory"/>
            <person name="Haridas S."/>
            <person name="Hensen N."/>
            <person name="Bonometti L."/>
            <person name="Westerberg I."/>
            <person name="Brannstrom I.O."/>
            <person name="Guillou S."/>
            <person name="Cros-Aarteil S."/>
            <person name="Calhoun S."/>
            <person name="Kuo A."/>
            <person name="Mondo S."/>
            <person name="Pangilinan J."/>
            <person name="Riley R."/>
            <person name="Labutti K."/>
            <person name="Andreopoulos B."/>
            <person name="Lipzen A."/>
            <person name="Chen C."/>
            <person name="Yanf M."/>
            <person name="Daum C."/>
            <person name="Ng V."/>
            <person name="Clum A."/>
            <person name="Steindorff A."/>
            <person name="Ohm R."/>
            <person name="Martin F."/>
            <person name="Silar P."/>
            <person name="Natvig D."/>
            <person name="Lalanne C."/>
            <person name="Gautier V."/>
            <person name="Ament-Velasquez S.L."/>
            <person name="Kruys A."/>
            <person name="Hutchinson M.I."/>
            <person name="Powell A.J."/>
            <person name="Barry K."/>
            <person name="Miller A.N."/>
            <person name="Grigoriev I.V."/>
            <person name="Debuchy R."/>
            <person name="Gladieux P."/>
            <person name="Thoren M.H."/>
            <person name="Johannesson H."/>
        </authorList>
    </citation>
    <scope>NUCLEOTIDE SEQUENCE</scope>
    <source>
        <strain evidence="1">CBS 958.72</strain>
    </source>
</reference>
<organism evidence="1 2">
    <name type="scientific">Lasiosphaeria ovina</name>
    <dbReference type="NCBI Taxonomy" id="92902"/>
    <lineage>
        <taxon>Eukaryota</taxon>
        <taxon>Fungi</taxon>
        <taxon>Dikarya</taxon>
        <taxon>Ascomycota</taxon>
        <taxon>Pezizomycotina</taxon>
        <taxon>Sordariomycetes</taxon>
        <taxon>Sordariomycetidae</taxon>
        <taxon>Sordariales</taxon>
        <taxon>Lasiosphaeriaceae</taxon>
        <taxon>Lasiosphaeria</taxon>
    </lineage>
</organism>
<evidence type="ECO:0000313" key="1">
    <source>
        <dbReference type="EMBL" id="KAK3375940.1"/>
    </source>
</evidence>
<reference evidence="1" key="1">
    <citation type="journal article" date="2023" name="Mol. Phylogenet. Evol.">
        <title>Genome-scale phylogeny and comparative genomics of the fungal order Sordariales.</title>
        <authorList>
            <person name="Hensen N."/>
            <person name="Bonometti L."/>
            <person name="Westerberg I."/>
            <person name="Brannstrom I.O."/>
            <person name="Guillou S."/>
            <person name="Cros-Aarteil S."/>
            <person name="Calhoun S."/>
            <person name="Haridas S."/>
            <person name="Kuo A."/>
            <person name="Mondo S."/>
            <person name="Pangilinan J."/>
            <person name="Riley R."/>
            <person name="LaButti K."/>
            <person name="Andreopoulos B."/>
            <person name="Lipzen A."/>
            <person name="Chen C."/>
            <person name="Yan M."/>
            <person name="Daum C."/>
            <person name="Ng V."/>
            <person name="Clum A."/>
            <person name="Steindorff A."/>
            <person name="Ohm R.A."/>
            <person name="Martin F."/>
            <person name="Silar P."/>
            <person name="Natvig D.O."/>
            <person name="Lalanne C."/>
            <person name="Gautier V."/>
            <person name="Ament-Velasquez S.L."/>
            <person name="Kruys A."/>
            <person name="Hutchinson M.I."/>
            <person name="Powell A.J."/>
            <person name="Barry K."/>
            <person name="Miller A.N."/>
            <person name="Grigoriev I.V."/>
            <person name="Debuchy R."/>
            <person name="Gladieux P."/>
            <person name="Hiltunen Thoren M."/>
            <person name="Johannesson H."/>
        </authorList>
    </citation>
    <scope>NUCLEOTIDE SEQUENCE</scope>
    <source>
        <strain evidence="1">CBS 958.72</strain>
    </source>
</reference>
<name>A0AAE0KGS8_9PEZI</name>
<protein>
    <submittedName>
        <fullName evidence="1">Uncharacterized protein</fullName>
    </submittedName>
</protein>
<keyword evidence="2" id="KW-1185">Reference proteome</keyword>
<comment type="caution">
    <text evidence="1">The sequence shown here is derived from an EMBL/GenBank/DDBJ whole genome shotgun (WGS) entry which is preliminary data.</text>
</comment>
<gene>
    <name evidence="1" type="ORF">B0T24DRAFT_210163</name>
</gene>
<dbReference type="Proteomes" id="UP001287356">
    <property type="component" value="Unassembled WGS sequence"/>
</dbReference>
<sequence length="250" mass="26840">MIGSGSVFRGGLWALGGRDPAAGQLGPPPVSVPRPDISSFPRKSKPPALFQVLACLSICRPVQAAAEPNESSSGLVHPGATCSHVVPICGTDRGEPRNECNDDQGGARTGGYGPTVAARRGLCANYANSVSDLALHYSPTSTDNRCLNAVTHHGNRVELSFGTHQYISRKEEEDEEMNEGEKSQCGCSSNTPYYSRCLSTLCTQMEVGLPPRSSCCRLRQSRRTQRVFRGRFGGLKGRHGLVSMCRGCRV</sequence>
<accession>A0AAE0KGS8</accession>
<dbReference type="EMBL" id="JAULSN010000003">
    <property type="protein sequence ID" value="KAK3375940.1"/>
    <property type="molecule type" value="Genomic_DNA"/>
</dbReference>